<evidence type="ECO:0000256" key="11">
    <source>
        <dbReference type="HAMAP-Rule" id="MF_01393"/>
    </source>
</evidence>
<dbReference type="InterPro" id="IPR023011">
    <property type="entry name" value="ATP_synth_F0_asu_AS"/>
</dbReference>
<dbReference type="AlphaFoldDB" id="A0A1F6WNJ2"/>
<dbReference type="InterPro" id="IPR000568">
    <property type="entry name" value="ATP_synth_F0_asu"/>
</dbReference>
<dbReference type="HAMAP" id="MF_01393">
    <property type="entry name" value="ATP_synth_a_bact"/>
    <property type="match status" value="1"/>
</dbReference>
<dbReference type="GO" id="GO:0005886">
    <property type="term" value="C:plasma membrane"/>
    <property type="evidence" value="ECO:0007669"/>
    <property type="project" value="UniProtKB-SubCell"/>
</dbReference>
<dbReference type="SUPFAM" id="SSF81336">
    <property type="entry name" value="F1F0 ATP synthase subunit A"/>
    <property type="match status" value="1"/>
</dbReference>
<keyword evidence="8 11" id="KW-0406">Ion transport</keyword>
<evidence type="ECO:0000256" key="2">
    <source>
        <dbReference type="ARBA" id="ARBA00006810"/>
    </source>
</evidence>
<organism evidence="13 14">
    <name type="scientific">Candidatus Nomurabacteria bacterium RIFCSPLOWO2_01_FULL_33_17</name>
    <dbReference type="NCBI Taxonomy" id="1801764"/>
    <lineage>
        <taxon>Bacteria</taxon>
        <taxon>Candidatus Nomuraibacteriota</taxon>
    </lineage>
</organism>
<dbReference type="GO" id="GO:0042777">
    <property type="term" value="P:proton motive force-driven plasma membrane ATP synthesis"/>
    <property type="evidence" value="ECO:0007669"/>
    <property type="project" value="TreeGrafter"/>
</dbReference>
<keyword evidence="7 11" id="KW-1133">Transmembrane helix</keyword>
<keyword evidence="4 11" id="KW-0138">CF(0)</keyword>
<feature type="region of interest" description="Disordered" evidence="12">
    <location>
        <begin position="287"/>
        <end position="307"/>
    </location>
</feature>
<proteinExistence type="inferred from homology"/>
<evidence type="ECO:0000313" key="13">
    <source>
        <dbReference type="EMBL" id="OGI83443.1"/>
    </source>
</evidence>
<feature type="compositionally biased region" description="Basic and acidic residues" evidence="12">
    <location>
        <begin position="287"/>
        <end position="299"/>
    </location>
</feature>
<keyword evidence="10 11" id="KW-0066">ATP synthesis</keyword>
<evidence type="ECO:0000256" key="10">
    <source>
        <dbReference type="ARBA" id="ARBA00023310"/>
    </source>
</evidence>
<comment type="caution">
    <text evidence="13">The sequence shown here is derived from an EMBL/GenBank/DDBJ whole genome shotgun (WGS) entry which is preliminary data.</text>
</comment>
<dbReference type="CDD" id="cd00310">
    <property type="entry name" value="ATP-synt_Fo_a_6"/>
    <property type="match status" value="1"/>
</dbReference>
<evidence type="ECO:0000256" key="6">
    <source>
        <dbReference type="ARBA" id="ARBA00022781"/>
    </source>
</evidence>
<reference evidence="13 14" key="1">
    <citation type="journal article" date="2016" name="Nat. Commun.">
        <title>Thousands of microbial genomes shed light on interconnected biogeochemical processes in an aquifer system.</title>
        <authorList>
            <person name="Anantharaman K."/>
            <person name="Brown C.T."/>
            <person name="Hug L.A."/>
            <person name="Sharon I."/>
            <person name="Castelle C.J."/>
            <person name="Probst A.J."/>
            <person name="Thomas B.C."/>
            <person name="Singh A."/>
            <person name="Wilkins M.J."/>
            <person name="Karaoz U."/>
            <person name="Brodie E.L."/>
            <person name="Williams K.H."/>
            <person name="Hubbard S.S."/>
            <person name="Banfield J.F."/>
        </authorList>
    </citation>
    <scope>NUCLEOTIDE SEQUENCE [LARGE SCALE GENOMIC DNA]</scope>
</reference>
<evidence type="ECO:0000313" key="14">
    <source>
        <dbReference type="Proteomes" id="UP000178184"/>
    </source>
</evidence>
<gene>
    <name evidence="11" type="primary">atpB</name>
    <name evidence="13" type="ORF">A2903_02205</name>
</gene>
<protein>
    <recommendedName>
        <fullName evidence="11">ATP synthase subunit a</fullName>
    </recommendedName>
    <alternativeName>
        <fullName evidence="11">ATP synthase F0 sector subunit a</fullName>
    </alternativeName>
    <alternativeName>
        <fullName evidence="11">F-ATPase subunit 6</fullName>
    </alternativeName>
</protein>
<dbReference type="PRINTS" id="PR00123">
    <property type="entry name" value="ATPASEA"/>
</dbReference>
<dbReference type="GO" id="GO:0046933">
    <property type="term" value="F:proton-transporting ATP synthase activity, rotational mechanism"/>
    <property type="evidence" value="ECO:0007669"/>
    <property type="project" value="UniProtKB-UniRule"/>
</dbReference>
<comment type="similarity">
    <text evidence="2 11">Belongs to the ATPase A chain family.</text>
</comment>
<accession>A0A1F6WNJ2</accession>
<evidence type="ECO:0000256" key="3">
    <source>
        <dbReference type="ARBA" id="ARBA00022448"/>
    </source>
</evidence>
<keyword evidence="11" id="KW-1003">Cell membrane</keyword>
<evidence type="ECO:0000256" key="4">
    <source>
        <dbReference type="ARBA" id="ARBA00022547"/>
    </source>
</evidence>
<feature type="transmembrane region" description="Helical" evidence="11">
    <location>
        <begin position="150"/>
        <end position="175"/>
    </location>
</feature>
<dbReference type="Pfam" id="PF00119">
    <property type="entry name" value="ATP-synt_A"/>
    <property type="match status" value="1"/>
</dbReference>
<dbReference type="InterPro" id="IPR035908">
    <property type="entry name" value="F0_ATP_A_sf"/>
</dbReference>
<sequence length="307" mass="34098">MSREILITETILNTEVENTEVQHESTLYAEPIGHIGSFTITNALLTSWIVVFIIAILVLILRFKKFTFRPTKIQNFLELIIDGALNLCDQVTGNRKISLKIFPIVFSLFIFVLINNWMGILPGVGAFGQIVNEAGHNVFVPYLRGATADVNTTIAIALVSVIISNIFGIIALGTWKSINKYIKLTDLAKIRNFRNDPTILIVAPVMFFVGLLEAIGEIAKVASLTFRLYGNVFAGEVLLASMSAILPFILPIPFVFMEFFVGILQAFIFAMLTLVYFSIQTTDHDEHQKTAHHNDEKHLAPTVAGSV</sequence>
<dbReference type="InterPro" id="IPR045082">
    <property type="entry name" value="ATP_syn_F0_a_bact/chloroplast"/>
</dbReference>
<keyword evidence="9 11" id="KW-0472">Membrane</keyword>
<evidence type="ECO:0000256" key="12">
    <source>
        <dbReference type="SAM" id="MobiDB-lite"/>
    </source>
</evidence>
<name>A0A1F6WNJ2_9BACT</name>
<dbReference type="PANTHER" id="PTHR42823:SF3">
    <property type="entry name" value="ATP SYNTHASE SUBUNIT A, CHLOROPLASTIC"/>
    <property type="match status" value="1"/>
</dbReference>
<feature type="transmembrane region" description="Helical" evidence="11">
    <location>
        <begin position="196"/>
        <end position="216"/>
    </location>
</feature>
<keyword evidence="6 11" id="KW-0375">Hydrogen ion transport</keyword>
<feature type="transmembrane region" description="Helical" evidence="11">
    <location>
        <begin position="228"/>
        <end position="252"/>
    </location>
</feature>
<keyword evidence="3 11" id="KW-0813">Transport</keyword>
<dbReference type="STRING" id="1801764.A2903_02205"/>
<evidence type="ECO:0000256" key="1">
    <source>
        <dbReference type="ARBA" id="ARBA00004141"/>
    </source>
</evidence>
<evidence type="ECO:0000256" key="9">
    <source>
        <dbReference type="ARBA" id="ARBA00023136"/>
    </source>
</evidence>
<comment type="subcellular location">
    <subcellularLocation>
        <location evidence="11">Cell membrane</location>
        <topology evidence="11">Multi-pass membrane protein</topology>
    </subcellularLocation>
    <subcellularLocation>
        <location evidence="1">Membrane</location>
        <topology evidence="1">Multi-pass membrane protein</topology>
    </subcellularLocation>
</comment>
<keyword evidence="5 11" id="KW-0812">Transmembrane</keyword>
<feature type="transmembrane region" description="Helical" evidence="11">
    <location>
        <begin position="43"/>
        <end position="63"/>
    </location>
</feature>
<dbReference type="GO" id="GO:0045259">
    <property type="term" value="C:proton-transporting ATP synthase complex"/>
    <property type="evidence" value="ECO:0007669"/>
    <property type="project" value="UniProtKB-KW"/>
</dbReference>
<dbReference type="PROSITE" id="PS00449">
    <property type="entry name" value="ATPASE_A"/>
    <property type="match status" value="1"/>
</dbReference>
<evidence type="ECO:0000256" key="8">
    <source>
        <dbReference type="ARBA" id="ARBA00023065"/>
    </source>
</evidence>
<comment type="function">
    <text evidence="11">Key component of the proton channel; it plays a direct role in the translocation of protons across the membrane.</text>
</comment>
<dbReference type="Proteomes" id="UP000178184">
    <property type="component" value="Unassembled WGS sequence"/>
</dbReference>
<dbReference type="PANTHER" id="PTHR42823">
    <property type="entry name" value="ATP SYNTHASE SUBUNIT A, CHLOROPLASTIC"/>
    <property type="match status" value="1"/>
</dbReference>
<evidence type="ECO:0000256" key="5">
    <source>
        <dbReference type="ARBA" id="ARBA00022692"/>
    </source>
</evidence>
<dbReference type="Gene3D" id="1.20.120.220">
    <property type="entry name" value="ATP synthase, F0 complex, subunit A"/>
    <property type="match status" value="1"/>
</dbReference>
<feature type="transmembrane region" description="Helical" evidence="11">
    <location>
        <begin position="104"/>
        <end position="130"/>
    </location>
</feature>
<dbReference type="EMBL" id="MFUO01000028">
    <property type="protein sequence ID" value="OGI83443.1"/>
    <property type="molecule type" value="Genomic_DNA"/>
</dbReference>
<feature type="transmembrane region" description="Helical" evidence="11">
    <location>
        <begin position="259"/>
        <end position="279"/>
    </location>
</feature>
<evidence type="ECO:0000256" key="7">
    <source>
        <dbReference type="ARBA" id="ARBA00022989"/>
    </source>
</evidence>